<feature type="transmembrane region" description="Helical" evidence="7">
    <location>
        <begin position="293"/>
        <end position="316"/>
    </location>
</feature>
<dbReference type="GO" id="GO:0005886">
    <property type="term" value="C:plasma membrane"/>
    <property type="evidence" value="ECO:0007669"/>
    <property type="project" value="UniProtKB-SubCell"/>
</dbReference>
<dbReference type="InterPro" id="IPR042094">
    <property type="entry name" value="T2SS_GspF_sf"/>
</dbReference>
<keyword evidence="6 7" id="KW-0472">Membrane</keyword>
<gene>
    <name evidence="9" type="primary">epsF_1</name>
    <name evidence="9" type="ORF">V144x_01600</name>
</gene>
<accession>A0A517VNZ5</accession>
<feature type="transmembrane region" description="Helical" evidence="7">
    <location>
        <begin position="75"/>
        <end position="95"/>
    </location>
</feature>
<dbReference type="KEGG" id="gaw:V144x_01600"/>
<evidence type="ECO:0000256" key="4">
    <source>
        <dbReference type="ARBA" id="ARBA00022692"/>
    </source>
</evidence>
<evidence type="ECO:0000256" key="3">
    <source>
        <dbReference type="ARBA" id="ARBA00022475"/>
    </source>
</evidence>
<sequence length="524" mass="59269">MEILGLIYCLAFFVYFPIAGISSILLARRIKDYGHQAVNPLIKSFWLLFTMIMIFMSLAFLVCYLLLVITHHHSILGSLFLILPVILFFPIPIILEINCYRAASALNKGAEYVLPESLRNLTQKIQALGWISLGTPLMLFVPVLIFAPVAITASLSLIVSLVLFAILFLGFTIIVSLLRIAFVNKKANESELLWLLTVCVEKNIPLATELDTYSKTLSGKYREKIQELSSFLHSGFSLTEALSATPGLVPQSTIVAARIGEKSNSLGIALRDAAVQTTKNLKQLSDRSNIANLILYLSIVVSIQFLITGFIMYWIIPKFKKIFLDFGVELPPLTLSLMDTSDFVISYFYLFLPFCSLPFIVLFLMYFGNYYGWFNLRIPFITEWFPRLNTPHCLRQIAQSVSVEAPPLLALETVSEFHRWSDVRVRTHLINNNINQGENIWIALRQNKVINSAEASLCATAEKMGNLPYVLRTLADTIEQRRARKLRYLTEIIKPVLISLLGIFVGLFVIAIFMPLIKILRDLI</sequence>
<keyword evidence="3" id="KW-1003">Cell membrane</keyword>
<feature type="transmembrane region" description="Helical" evidence="7">
    <location>
        <begin position="492"/>
        <end position="517"/>
    </location>
</feature>
<organism evidence="9 10">
    <name type="scientific">Gimesia aquarii</name>
    <dbReference type="NCBI Taxonomy" id="2527964"/>
    <lineage>
        <taxon>Bacteria</taxon>
        <taxon>Pseudomonadati</taxon>
        <taxon>Planctomycetota</taxon>
        <taxon>Planctomycetia</taxon>
        <taxon>Planctomycetales</taxon>
        <taxon>Planctomycetaceae</taxon>
        <taxon>Gimesia</taxon>
    </lineage>
</organism>
<dbReference type="PANTHER" id="PTHR30012">
    <property type="entry name" value="GENERAL SECRETION PATHWAY PROTEIN"/>
    <property type="match status" value="1"/>
</dbReference>
<evidence type="ECO:0000259" key="8">
    <source>
        <dbReference type="Pfam" id="PF00482"/>
    </source>
</evidence>
<evidence type="ECO:0000256" key="5">
    <source>
        <dbReference type="ARBA" id="ARBA00022989"/>
    </source>
</evidence>
<dbReference type="Proteomes" id="UP000318704">
    <property type="component" value="Chromosome"/>
</dbReference>
<evidence type="ECO:0000256" key="6">
    <source>
        <dbReference type="ARBA" id="ARBA00023136"/>
    </source>
</evidence>
<feature type="domain" description="Type II secretion system protein GspF" evidence="8">
    <location>
        <begin position="394"/>
        <end position="515"/>
    </location>
</feature>
<feature type="transmembrane region" description="Helical" evidence="7">
    <location>
        <begin position="127"/>
        <end position="151"/>
    </location>
</feature>
<dbReference type="InterPro" id="IPR018076">
    <property type="entry name" value="T2SS_GspF_dom"/>
</dbReference>
<evidence type="ECO:0000313" key="10">
    <source>
        <dbReference type="Proteomes" id="UP000318704"/>
    </source>
</evidence>
<dbReference type="AlphaFoldDB" id="A0A517VNZ5"/>
<keyword evidence="4 7" id="KW-0812">Transmembrane</keyword>
<protein>
    <submittedName>
        <fullName evidence="9">Type II secretion system protein F</fullName>
    </submittedName>
</protein>
<dbReference type="Gene3D" id="1.20.81.30">
    <property type="entry name" value="Type II secretion system (T2SS), domain F"/>
    <property type="match status" value="2"/>
</dbReference>
<evidence type="ECO:0000256" key="7">
    <source>
        <dbReference type="SAM" id="Phobius"/>
    </source>
</evidence>
<proteinExistence type="inferred from homology"/>
<feature type="domain" description="Type II secretion system protein GspF" evidence="8">
    <location>
        <begin position="195"/>
        <end position="317"/>
    </location>
</feature>
<feature type="transmembrane region" description="Helical" evidence="7">
    <location>
        <begin position="46"/>
        <end position="69"/>
    </location>
</feature>
<name>A0A517VNZ5_9PLAN</name>
<reference evidence="9 10" key="1">
    <citation type="submission" date="2019-03" db="EMBL/GenBank/DDBJ databases">
        <title>Deep-cultivation of Planctomycetes and their phenomic and genomic characterization uncovers novel biology.</title>
        <authorList>
            <person name="Wiegand S."/>
            <person name="Jogler M."/>
            <person name="Boedeker C."/>
            <person name="Pinto D."/>
            <person name="Vollmers J."/>
            <person name="Rivas-Marin E."/>
            <person name="Kohn T."/>
            <person name="Peeters S.H."/>
            <person name="Heuer A."/>
            <person name="Rast P."/>
            <person name="Oberbeckmann S."/>
            <person name="Bunk B."/>
            <person name="Jeske O."/>
            <person name="Meyerdierks A."/>
            <person name="Storesund J.E."/>
            <person name="Kallscheuer N."/>
            <person name="Luecker S."/>
            <person name="Lage O.M."/>
            <person name="Pohl T."/>
            <person name="Merkel B.J."/>
            <person name="Hornburger P."/>
            <person name="Mueller R.-W."/>
            <person name="Bruemmer F."/>
            <person name="Labrenz M."/>
            <person name="Spormann A.M."/>
            <person name="Op den Camp H."/>
            <person name="Overmann J."/>
            <person name="Amann R."/>
            <person name="Jetten M.S.M."/>
            <person name="Mascher T."/>
            <person name="Medema M.H."/>
            <person name="Devos D.P."/>
            <person name="Kaster A.-K."/>
            <person name="Ovreas L."/>
            <person name="Rohde M."/>
            <person name="Galperin M.Y."/>
            <person name="Jogler C."/>
        </authorList>
    </citation>
    <scope>NUCLEOTIDE SEQUENCE [LARGE SCALE GENOMIC DNA]</scope>
    <source>
        <strain evidence="9 10">V144</strain>
    </source>
</reference>
<comment type="similarity">
    <text evidence="2">Belongs to the GSP F family.</text>
</comment>
<feature type="transmembrane region" description="Helical" evidence="7">
    <location>
        <begin position="157"/>
        <end position="178"/>
    </location>
</feature>
<evidence type="ECO:0000313" key="9">
    <source>
        <dbReference type="EMBL" id="QDT94729.1"/>
    </source>
</evidence>
<dbReference type="Pfam" id="PF00482">
    <property type="entry name" value="T2SSF"/>
    <property type="match status" value="2"/>
</dbReference>
<feature type="transmembrane region" description="Helical" evidence="7">
    <location>
        <begin position="6"/>
        <end position="26"/>
    </location>
</feature>
<dbReference type="PANTHER" id="PTHR30012:SF0">
    <property type="entry name" value="TYPE II SECRETION SYSTEM PROTEIN F-RELATED"/>
    <property type="match status" value="1"/>
</dbReference>
<comment type="subcellular location">
    <subcellularLocation>
        <location evidence="1">Cell membrane</location>
        <topology evidence="1">Multi-pass membrane protein</topology>
    </subcellularLocation>
</comment>
<feature type="transmembrane region" description="Helical" evidence="7">
    <location>
        <begin position="347"/>
        <end position="367"/>
    </location>
</feature>
<evidence type="ECO:0000256" key="1">
    <source>
        <dbReference type="ARBA" id="ARBA00004651"/>
    </source>
</evidence>
<dbReference type="RefSeq" id="WP_144979924.1">
    <property type="nucleotide sequence ID" value="NZ_CP037920.1"/>
</dbReference>
<dbReference type="EMBL" id="CP037920">
    <property type="protein sequence ID" value="QDT94729.1"/>
    <property type="molecule type" value="Genomic_DNA"/>
</dbReference>
<evidence type="ECO:0000256" key="2">
    <source>
        <dbReference type="ARBA" id="ARBA00005745"/>
    </source>
</evidence>
<keyword evidence="5 7" id="KW-1133">Transmembrane helix</keyword>
<dbReference type="InterPro" id="IPR003004">
    <property type="entry name" value="GspF/PilC"/>
</dbReference>